<organism evidence="1 2">
    <name type="scientific">Pistacia atlantica</name>
    <dbReference type="NCBI Taxonomy" id="434234"/>
    <lineage>
        <taxon>Eukaryota</taxon>
        <taxon>Viridiplantae</taxon>
        <taxon>Streptophyta</taxon>
        <taxon>Embryophyta</taxon>
        <taxon>Tracheophyta</taxon>
        <taxon>Spermatophyta</taxon>
        <taxon>Magnoliopsida</taxon>
        <taxon>eudicotyledons</taxon>
        <taxon>Gunneridae</taxon>
        <taxon>Pentapetalae</taxon>
        <taxon>rosids</taxon>
        <taxon>malvids</taxon>
        <taxon>Sapindales</taxon>
        <taxon>Anacardiaceae</taxon>
        <taxon>Pistacia</taxon>
    </lineage>
</organism>
<protein>
    <submittedName>
        <fullName evidence="1">Uncharacterized protein</fullName>
    </submittedName>
</protein>
<dbReference type="EMBL" id="CM047909">
    <property type="protein sequence ID" value="KAJ0079650.1"/>
    <property type="molecule type" value="Genomic_DNA"/>
</dbReference>
<keyword evidence="2" id="KW-1185">Reference proteome</keyword>
<comment type="caution">
    <text evidence="1">The sequence shown here is derived from an EMBL/GenBank/DDBJ whole genome shotgun (WGS) entry which is preliminary data.</text>
</comment>
<dbReference type="Proteomes" id="UP001164250">
    <property type="component" value="Chromosome 13"/>
</dbReference>
<accession>A0ACC1A037</accession>
<sequence>MQPPDQPDPQAPPIPLPPAPPPRPPLRPHAALTNYGDNVPEWSLKHSIDTGANETQVVLLKLCNQAYCLLIKLDMSSTSIIEELSRLLVNKDLLFAGVNIQKDLELLRKGYGLEIKSYLELSELAAQIVHHPPQPQMFNQALKFCTYSIRGLASEILSQPLRPRPLCVAEADWSGSTLTEEQIEYATVH</sequence>
<evidence type="ECO:0000313" key="1">
    <source>
        <dbReference type="EMBL" id="KAJ0079650.1"/>
    </source>
</evidence>
<evidence type="ECO:0000313" key="2">
    <source>
        <dbReference type="Proteomes" id="UP001164250"/>
    </source>
</evidence>
<proteinExistence type="predicted"/>
<name>A0ACC1A037_9ROSI</name>
<reference evidence="2" key="1">
    <citation type="journal article" date="2023" name="G3 (Bethesda)">
        <title>Genome assembly and association tests identify interacting loci associated with vigor, precocity, and sex in interspecific pistachio rootstocks.</title>
        <authorList>
            <person name="Palmer W."/>
            <person name="Jacygrad E."/>
            <person name="Sagayaradj S."/>
            <person name="Cavanaugh K."/>
            <person name="Han R."/>
            <person name="Bertier L."/>
            <person name="Beede B."/>
            <person name="Kafkas S."/>
            <person name="Golino D."/>
            <person name="Preece J."/>
            <person name="Michelmore R."/>
        </authorList>
    </citation>
    <scope>NUCLEOTIDE SEQUENCE [LARGE SCALE GENOMIC DNA]</scope>
</reference>
<gene>
    <name evidence="1" type="ORF">Patl1_23117</name>
</gene>